<accession>A0A221UR48</accession>
<dbReference type="GO" id="GO:0004803">
    <property type="term" value="F:transposase activity"/>
    <property type="evidence" value="ECO:0007669"/>
    <property type="project" value="InterPro"/>
</dbReference>
<dbReference type="InterPro" id="IPR052546">
    <property type="entry name" value="Transposase_8_domain"/>
</dbReference>
<dbReference type="GO" id="GO:0003677">
    <property type="term" value="F:DNA binding"/>
    <property type="evidence" value="ECO:0007669"/>
    <property type="project" value="InterPro"/>
</dbReference>
<dbReference type="PANTHER" id="PTHR33609">
    <property type="entry name" value="LOW CALCIUM RESPONSE LOCUS PROTEIN S"/>
    <property type="match status" value="1"/>
</dbReference>
<keyword evidence="5" id="KW-1185">Reference proteome</keyword>
<dbReference type="InterPro" id="IPR009057">
    <property type="entry name" value="Homeodomain-like_sf"/>
</dbReference>
<dbReference type="EMBL" id="VHIF01000001">
    <property type="protein sequence ID" value="TQO37359.1"/>
    <property type="molecule type" value="Genomic_DNA"/>
</dbReference>
<evidence type="ECO:0000313" key="2">
    <source>
        <dbReference type="EMBL" id="ASO03733.1"/>
    </source>
</evidence>
<dbReference type="EMBL" id="CP022515">
    <property type="protein sequence ID" value="ASO03733.1"/>
    <property type="molecule type" value="Genomic_DNA"/>
</dbReference>
<evidence type="ECO:0000313" key="3">
    <source>
        <dbReference type="EMBL" id="TQO37359.1"/>
    </source>
</evidence>
<reference evidence="3 5" key="2">
    <citation type="submission" date="2019-06" db="EMBL/GenBank/DDBJ databases">
        <title>A large-scale integrated study on North Sea by COGITO (Coastal Microbe Genomic &amp; Taxonomic Observatory).</title>
        <authorList>
            <person name="Teeling H."/>
        </authorList>
    </citation>
    <scope>NUCLEOTIDE SEQUENCE [LARGE SCALE GENOMIC DNA]</scope>
    <source>
        <strain evidence="3 5">MAR_2009_79</strain>
    </source>
</reference>
<keyword evidence="1" id="KW-0175">Coiled coil</keyword>
<dbReference type="InterPro" id="IPR002514">
    <property type="entry name" value="Transposase_8"/>
</dbReference>
<proteinExistence type="predicted"/>
<evidence type="ECO:0000313" key="5">
    <source>
        <dbReference type="Proteomes" id="UP000315363"/>
    </source>
</evidence>
<reference evidence="2 4" key="1">
    <citation type="submission" date="2017-07" db="EMBL/GenBank/DDBJ databases">
        <title>Genome Sequence of Arenibacter algicola Strain SMS7 Isolated from a culture of the Diatom Skeletonema marinoi.</title>
        <authorList>
            <person name="Topel M."/>
            <person name="Pinder M.I.M."/>
            <person name="Johansson O.N."/>
            <person name="Kourtchenko O."/>
            <person name="Godhe A."/>
            <person name="Clarke A.K."/>
        </authorList>
    </citation>
    <scope>NUCLEOTIDE SEQUENCE [LARGE SCALE GENOMIC DNA]</scope>
    <source>
        <strain evidence="2 4">SMS7</strain>
    </source>
</reference>
<dbReference type="Pfam" id="PF01527">
    <property type="entry name" value="HTH_Tnp_1"/>
    <property type="match status" value="1"/>
</dbReference>
<sequence length="88" mass="10440">MKKSKFSESQIIKTLKEIEQGRGVPEVARELGIDKSTIYYWRKKYGGMEVAHMKRLKELEEENRKLKQMYADVSLDVRMLKDVLSKKF</sequence>
<evidence type="ECO:0000256" key="1">
    <source>
        <dbReference type="SAM" id="Coils"/>
    </source>
</evidence>
<dbReference type="GO" id="GO:0006313">
    <property type="term" value="P:DNA transposition"/>
    <property type="evidence" value="ECO:0007669"/>
    <property type="project" value="InterPro"/>
</dbReference>
<dbReference type="KEGG" id="aalg:AREALGSMS7_00235"/>
<dbReference type="Proteomes" id="UP000204551">
    <property type="component" value="Chromosome"/>
</dbReference>
<dbReference type="PANTHER" id="PTHR33609:SF5">
    <property type="entry name" value="LOW CALCIUM RESPONSE LOCUS PROTEIN S"/>
    <property type="match status" value="1"/>
</dbReference>
<dbReference type="Gene3D" id="1.10.10.60">
    <property type="entry name" value="Homeodomain-like"/>
    <property type="match status" value="1"/>
</dbReference>
<gene>
    <name evidence="2" type="ORF">AREALGSMS7_00235</name>
    <name evidence="3" type="ORF">GQ41_1962</name>
</gene>
<evidence type="ECO:0000313" key="4">
    <source>
        <dbReference type="Proteomes" id="UP000204551"/>
    </source>
</evidence>
<protein>
    <submittedName>
        <fullName evidence="2">Transposase</fullName>
    </submittedName>
</protein>
<dbReference type="AlphaFoldDB" id="A0A221UR48"/>
<dbReference type="SUPFAM" id="SSF46689">
    <property type="entry name" value="Homeodomain-like"/>
    <property type="match status" value="1"/>
</dbReference>
<feature type="coiled-coil region" evidence="1">
    <location>
        <begin position="49"/>
        <end position="76"/>
    </location>
</feature>
<dbReference type="Proteomes" id="UP000315363">
    <property type="component" value="Unassembled WGS sequence"/>
</dbReference>
<name>A0A221UR48_9FLAO</name>
<organism evidence="2 4">
    <name type="scientific">Arenibacter algicola</name>
    <dbReference type="NCBI Taxonomy" id="616991"/>
    <lineage>
        <taxon>Bacteria</taxon>
        <taxon>Pseudomonadati</taxon>
        <taxon>Bacteroidota</taxon>
        <taxon>Flavobacteriia</taxon>
        <taxon>Flavobacteriales</taxon>
        <taxon>Flavobacteriaceae</taxon>
        <taxon>Arenibacter</taxon>
    </lineage>
</organism>